<feature type="domain" description="HTH cro/C1-type" evidence="2">
    <location>
        <begin position="41"/>
        <end position="96"/>
    </location>
</feature>
<reference evidence="3 4" key="1">
    <citation type="journal article" date="2019" name="Microb. Cell Fact.">
        <title>Exploring novel herbicidin analogues by transcriptional regulator overexpression and MS/MS molecular networking.</title>
        <authorList>
            <person name="Shi Y."/>
            <person name="Gu R."/>
            <person name="Li Y."/>
            <person name="Wang X."/>
            <person name="Ren W."/>
            <person name="Li X."/>
            <person name="Wang L."/>
            <person name="Xie Y."/>
            <person name="Hong B."/>
        </authorList>
    </citation>
    <scope>NUCLEOTIDE SEQUENCE [LARGE SCALE GENOMIC DNA]</scope>
    <source>
        <strain evidence="3 4">US-43</strain>
    </source>
</reference>
<keyword evidence="4" id="KW-1185">Reference proteome</keyword>
<feature type="compositionally biased region" description="Basic and acidic residues" evidence="1">
    <location>
        <begin position="8"/>
        <end position="18"/>
    </location>
</feature>
<dbReference type="SUPFAM" id="SSF47413">
    <property type="entry name" value="lambda repressor-like DNA-binding domains"/>
    <property type="match status" value="1"/>
</dbReference>
<dbReference type="InterPro" id="IPR010982">
    <property type="entry name" value="Lambda_DNA-bd_dom_sf"/>
</dbReference>
<dbReference type="GO" id="GO:0003677">
    <property type="term" value="F:DNA binding"/>
    <property type="evidence" value="ECO:0007669"/>
    <property type="project" value="InterPro"/>
</dbReference>
<dbReference type="PROSITE" id="PS50943">
    <property type="entry name" value="HTH_CROC1"/>
    <property type="match status" value="1"/>
</dbReference>
<evidence type="ECO:0000259" key="2">
    <source>
        <dbReference type="PROSITE" id="PS50943"/>
    </source>
</evidence>
<accession>A0A5N5WDJ1</accession>
<evidence type="ECO:0000313" key="3">
    <source>
        <dbReference type="EMBL" id="KAB7850000.1"/>
    </source>
</evidence>
<protein>
    <submittedName>
        <fullName evidence="3">Helix-turn-helix transcriptional regulator</fullName>
    </submittedName>
</protein>
<proteinExistence type="predicted"/>
<dbReference type="RefSeq" id="WP_152262589.1">
    <property type="nucleotide sequence ID" value="NZ_VOKX01000009.1"/>
</dbReference>
<dbReference type="EMBL" id="VOKX01000009">
    <property type="protein sequence ID" value="KAB7850000.1"/>
    <property type="molecule type" value="Genomic_DNA"/>
</dbReference>
<dbReference type="Gene3D" id="1.10.260.40">
    <property type="entry name" value="lambda repressor-like DNA-binding domains"/>
    <property type="match status" value="1"/>
</dbReference>
<dbReference type="Proteomes" id="UP000327000">
    <property type="component" value="Unassembled WGS sequence"/>
</dbReference>
<evidence type="ECO:0000313" key="4">
    <source>
        <dbReference type="Proteomes" id="UP000327000"/>
    </source>
</evidence>
<evidence type="ECO:0000256" key="1">
    <source>
        <dbReference type="SAM" id="MobiDB-lite"/>
    </source>
</evidence>
<gene>
    <name evidence="3" type="ORF">FRZ00_05105</name>
</gene>
<dbReference type="OrthoDB" id="6401124at2"/>
<comment type="caution">
    <text evidence="3">The sequence shown here is derived from an EMBL/GenBank/DDBJ whole genome shotgun (WGS) entry which is preliminary data.</text>
</comment>
<dbReference type="InterPro" id="IPR001387">
    <property type="entry name" value="Cro/C1-type_HTH"/>
</dbReference>
<dbReference type="Pfam" id="PF01381">
    <property type="entry name" value="HTH_3"/>
    <property type="match status" value="1"/>
</dbReference>
<feature type="region of interest" description="Disordered" evidence="1">
    <location>
        <begin position="1"/>
        <end position="23"/>
    </location>
</feature>
<dbReference type="CDD" id="cd00093">
    <property type="entry name" value="HTH_XRE"/>
    <property type="match status" value="1"/>
</dbReference>
<name>A0A5N5WDJ1_STRMB</name>
<sequence length="111" mass="12089">MNHTRWRLAREAEMHHGNTESPTVIAEREQIRLAMMLGQLVYDRRTALGLSEDDLAARLGMTADEVEHIEVGGVLPVTSDLLLKIAAALDVAVDVHLAPTGSEVSFETDAA</sequence>
<dbReference type="AlphaFoldDB" id="A0A5N5WDJ1"/>
<dbReference type="SMART" id="SM00530">
    <property type="entry name" value="HTH_XRE"/>
    <property type="match status" value="1"/>
</dbReference>
<organism evidence="3 4">
    <name type="scientific">Streptomyces mobaraensis</name>
    <name type="common">Streptoverticillium mobaraense</name>
    <dbReference type="NCBI Taxonomy" id="35621"/>
    <lineage>
        <taxon>Bacteria</taxon>
        <taxon>Bacillati</taxon>
        <taxon>Actinomycetota</taxon>
        <taxon>Actinomycetes</taxon>
        <taxon>Kitasatosporales</taxon>
        <taxon>Streptomycetaceae</taxon>
        <taxon>Streptomyces</taxon>
    </lineage>
</organism>